<sequence>MKQNPKDINKFILFVVIGVFVFTQSYLKPLAGNIYLLFIVSYLGSLGFYHVFVIVLYWLVNNVSFLLKIYYNRTFLKGIWSYKYTLNNKVYFGIWNINQDLNGILINGYGINIDGKPRSDVRSVSQLIYNKGAFDIVNSREDLIEPEKENFSKTTLHPIAKNSNGLSIPYPTSMRARTYIYGGRLSGTIHVDVLFEKHEDIKSEDDVRIKLIDEIKQNYNPSMYEY</sequence>
<dbReference type="EMBL" id="SJSK01000001">
    <property type="protein sequence ID" value="TCC93700.1"/>
    <property type="molecule type" value="Genomic_DNA"/>
</dbReference>
<accession>A0A4R0N1T8</accession>
<organism evidence="2 3">
    <name type="scientific">Pedobacter frigiditerrae</name>
    <dbReference type="NCBI Taxonomy" id="2530452"/>
    <lineage>
        <taxon>Bacteria</taxon>
        <taxon>Pseudomonadati</taxon>
        <taxon>Bacteroidota</taxon>
        <taxon>Sphingobacteriia</taxon>
        <taxon>Sphingobacteriales</taxon>
        <taxon>Sphingobacteriaceae</taxon>
        <taxon>Pedobacter</taxon>
    </lineage>
</organism>
<feature type="transmembrane region" description="Helical" evidence="1">
    <location>
        <begin position="34"/>
        <end position="60"/>
    </location>
</feature>
<dbReference type="Proteomes" id="UP000292884">
    <property type="component" value="Unassembled WGS sequence"/>
</dbReference>
<gene>
    <name evidence="2" type="ORF">EZ428_02715</name>
</gene>
<proteinExistence type="predicted"/>
<comment type="caution">
    <text evidence="2">The sequence shown here is derived from an EMBL/GenBank/DDBJ whole genome shotgun (WGS) entry which is preliminary data.</text>
</comment>
<keyword evidence="1" id="KW-1133">Transmembrane helix</keyword>
<evidence type="ECO:0000256" key="1">
    <source>
        <dbReference type="SAM" id="Phobius"/>
    </source>
</evidence>
<dbReference type="OrthoDB" id="9832160at2"/>
<evidence type="ECO:0000313" key="2">
    <source>
        <dbReference type="EMBL" id="TCC93700.1"/>
    </source>
</evidence>
<keyword evidence="1" id="KW-0812">Transmembrane</keyword>
<keyword evidence="1" id="KW-0472">Membrane</keyword>
<reference evidence="2 3" key="1">
    <citation type="submission" date="2019-02" db="EMBL/GenBank/DDBJ databases">
        <title>Pedobacter sp. RP-1-13 sp. nov., isolated from Arctic soil.</title>
        <authorList>
            <person name="Dahal R.H."/>
        </authorList>
    </citation>
    <scope>NUCLEOTIDE SEQUENCE [LARGE SCALE GENOMIC DNA]</scope>
    <source>
        <strain evidence="2 3">RP-1-13</strain>
    </source>
</reference>
<keyword evidence="3" id="KW-1185">Reference proteome</keyword>
<name>A0A4R0N1T8_9SPHI</name>
<evidence type="ECO:0008006" key="4">
    <source>
        <dbReference type="Google" id="ProtNLM"/>
    </source>
</evidence>
<dbReference type="AlphaFoldDB" id="A0A4R0N1T8"/>
<dbReference type="RefSeq" id="WP_131551566.1">
    <property type="nucleotide sequence ID" value="NZ_SJSK01000001.1"/>
</dbReference>
<protein>
    <recommendedName>
        <fullName evidence="4">SMODS-associating 2TM beta-strand rich effector domain-containing protein</fullName>
    </recommendedName>
</protein>
<feature type="transmembrane region" description="Helical" evidence="1">
    <location>
        <begin position="12"/>
        <end position="28"/>
    </location>
</feature>
<evidence type="ECO:0000313" key="3">
    <source>
        <dbReference type="Proteomes" id="UP000292884"/>
    </source>
</evidence>